<dbReference type="EMBL" id="BMWZ01000008">
    <property type="protein sequence ID" value="GGZ90964.1"/>
    <property type="molecule type" value="Genomic_DNA"/>
</dbReference>
<keyword evidence="2" id="KW-1185">Reference proteome</keyword>
<dbReference type="CDD" id="cd08916">
    <property type="entry name" value="TrHb3_P"/>
    <property type="match status" value="1"/>
</dbReference>
<dbReference type="InterPro" id="IPR012292">
    <property type="entry name" value="Globin/Proto"/>
</dbReference>
<reference evidence="1" key="1">
    <citation type="journal article" date="2014" name="Int. J. Syst. Evol. Microbiol.">
        <title>Complete genome sequence of Corynebacterium casei LMG S-19264T (=DSM 44701T), isolated from a smear-ripened cheese.</title>
        <authorList>
            <consortium name="US DOE Joint Genome Institute (JGI-PGF)"/>
            <person name="Walter F."/>
            <person name="Albersmeier A."/>
            <person name="Kalinowski J."/>
            <person name="Ruckert C."/>
        </authorList>
    </citation>
    <scope>NUCLEOTIDE SEQUENCE</scope>
    <source>
        <strain evidence="1">KCTC 12710</strain>
    </source>
</reference>
<reference evidence="1" key="2">
    <citation type="submission" date="2020-09" db="EMBL/GenBank/DDBJ databases">
        <authorList>
            <person name="Sun Q."/>
            <person name="Kim S."/>
        </authorList>
    </citation>
    <scope>NUCLEOTIDE SEQUENCE</scope>
    <source>
        <strain evidence="1">KCTC 12710</strain>
    </source>
</reference>
<proteinExistence type="predicted"/>
<dbReference type="GO" id="GO:0019825">
    <property type="term" value="F:oxygen binding"/>
    <property type="evidence" value="ECO:0007669"/>
    <property type="project" value="InterPro"/>
</dbReference>
<evidence type="ECO:0008006" key="3">
    <source>
        <dbReference type="Google" id="ProtNLM"/>
    </source>
</evidence>
<comment type="caution">
    <text evidence="1">The sequence shown here is derived from an EMBL/GenBank/DDBJ whole genome shotgun (WGS) entry which is preliminary data.</text>
</comment>
<dbReference type="RefSeq" id="WP_189362418.1">
    <property type="nucleotide sequence ID" value="NZ_BMWZ01000008.1"/>
</dbReference>
<evidence type="ECO:0000313" key="2">
    <source>
        <dbReference type="Proteomes" id="UP000636004"/>
    </source>
</evidence>
<dbReference type="Proteomes" id="UP000636004">
    <property type="component" value="Unassembled WGS sequence"/>
</dbReference>
<dbReference type="AlphaFoldDB" id="A0A918VDH5"/>
<dbReference type="Gene3D" id="1.10.490.10">
    <property type="entry name" value="Globins"/>
    <property type="match status" value="1"/>
</dbReference>
<accession>A0A918VDH5</accession>
<gene>
    <name evidence="1" type="ORF">GCM10007028_31810</name>
</gene>
<dbReference type="GO" id="GO:0020037">
    <property type="term" value="F:heme binding"/>
    <property type="evidence" value="ECO:0007669"/>
    <property type="project" value="InterPro"/>
</dbReference>
<name>A0A918VDH5_9FLAO</name>
<organism evidence="1 2">
    <name type="scientific">Algibacter mikhailovii</name>
    <dbReference type="NCBI Taxonomy" id="425498"/>
    <lineage>
        <taxon>Bacteria</taxon>
        <taxon>Pseudomonadati</taxon>
        <taxon>Bacteroidota</taxon>
        <taxon>Flavobacteriia</taxon>
        <taxon>Flavobacteriales</taxon>
        <taxon>Flavobacteriaceae</taxon>
        <taxon>Algibacter</taxon>
    </lineage>
</organism>
<dbReference type="InterPro" id="IPR009050">
    <property type="entry name" value="Globin-like_sf"/>
</dbReference>
<sequence length="132" mass="15730">MEKKDIDSREDVFLLVSSFYDKVRNDDVLGPFFNNLISDWDGHIEKLTTFWESSLFMTRKLEHKYHGDPLAAHVKVDQDNNHCITELHFGLWLNLWFQTIDELFIGEYAENAKRRARKMGTFLYLKIFEARP</sequence>
<protein>
    <recommendedName>
        <fullName evidence="3">Group III truncated hemoglobin</fullName>
    </recommendedName>
</protein>
<evidence type="ECO:0000313" key="1">
    <source>
        <dbReference type="EMBL" id="GGZ90964.1"/>
    </source>
</evidence>
<dbReference type="SUPFAM" id="SSF46458">
    <property type="entry name" value="Globin-like"/>
    <property type="match status" value="1"/>
</dbReference>